<feature type="compositionally biased region" description="Basic and acidic residues" evidence="1">
    <location>
        <begin position="123"/>
        <end position="136"/>
    </location>
</feature>
<dbReference type="Proteomes" id="UP000326565">
    <property type="component" value="Unassembled WGS sequence"/>
</dbReference>
<sequence>MSDDEEYYDEYDEDIFWIEEPEPEIADDLAATANYDAILWEDPSLEVEEYFSDWDDQSDDYYDEDPTAIRRQRAMGLWPNKYNIKELNNILLANSEDNPQLPNGSNPTKNLASSFTGTVWKTPTDDTPPRKLYEPGDGEKVALLKNWREVFRSLHPGVGRLRMMRKVGDSSDMAPPRGARKMDTSSDDTSAASSLENLRETGVGSDGSKTTTPVEESLSPPLAVHSSRMVESASDLPVNSKMLEHEFPIEGHESYDDPMGMVTEESEMRSIATKVQHSSPKKTKSSAQPARTRKRKASDALDQPDSDKSQDTAEATSRPRSKKITSKKVGETADPPPAPSGSVRRSARNKAK</sequence>
<dbReference type="OrthoDB" id="5372734at2759"/>
<feature type="region of interest" description="Disordered" evidence="1">
    <location>
        <begin position="166"/>
        <end position="352"/>
    </location>
</feature>
<gene>
    <name evidence="2" type="ORF">BDV29DRAFT_154641</name>
</gene>
<dbReference type="AlphaFoldDB" id="A0A5N5X712"/>
<feature type="compositionally biased region" description="Polar residues" evidence="1">
    <location>
        <begin position="98"/>
        <end position="121"/>
    </location>
</feature>
<reference evidence="2 3" key="1">
    <citation type="submission" date="2019-04" db="EMBL/GenBank/DDBJ databases">
        <title>Friends and foes A comparative genomics study of 23 Aspergillus species from section Flavi.</title>
        <authorList>
            <consortium name="DOE Joint Genome Institute"/>
            <person name="Kjaerbolling I."/>
            <person name="Vesth T."/>
            <person name="Frisvad J.C."/>
            <person name="Nybo J.L."/>
            <person name="Theobald S."/>
            <person name="Kildgaard S."/>
            <person name="Isbrandt T."/>
            <person name="Kuo A."/>
            <person name="Sato A."/>
            <person name="Lyhne E.K."/>
            <person name="Kogle M.E."/>
            <person name="Wiebenga A."/>
            <person name="Kun R.S."/>
            <person name="Lubbers R.J."/>
            <person name="Makela M.R."/>
            <person name="Barry K."/>
            <person name="Chovatia M."/>
            <person name="Clum A."/>
            <person name="Daum C."/>
            <person name="Haridas S."/>
            <person name="He G."/>
            <person name="LaButti K."/>
            <person name="Lipzen A."/>
            <person name="Mondo S."/>
            <person name="Riley R."/>
            <person name="Salamov A."/>
            <person name="Simmons B.A."/>
            <person name="Magnuson J.K."/>
            <person name="Henrissat B."/>
            <person name="Mortensen U.H."/>
            <person name="Larsen T.O."/>
            <person name="Devries R.P."/>
            <person name="Grigoriev I.V."/>
            <person name="Machida M."/>
            <person name="Baker S.E."/>
            <person name="Andersen M.R."/>
        </authorList>
    </citation>
    <scope>NUCLEOTIDE SEQUENCE [LARGE SCALE GENOMIC DNA]</scope>
    <source>
        <strain evidence="2 3">CBS 151.66</strain>
    </source>
</reference>
<feature type="region of interest" description="Disordered" evidence="1">
    <location>
        <begin position="98"/>
        <end position="136"/>
    </location>
</feature>
<proteinExistence type="predicted"/>
<protein>
    <submittedName>
        <fullName evidence="2">Uncharacterized protein</fullName>
    </submittedName>
</protein>
<accession>A0A5N5X712</accession>
<keyword evidence="3" id="KW-1185">Reference proteome</keyword>
<name>A0A5N5X712_9EURO</name>
<organism evidence="2 3">
    <name type="scientific">Aspergillus leporis</name>
    <dbReference type="NCBI Taxonomy" id="41062"/>
    <lineage>
        <taxon>Eukaryota</taxon>
        <taxon>Fungi</taxon>
        <taxon>Dikarya</taxon>
        <taxon>Ascomycota</taxon>
        <taxon>Pezizomycotina</taxon>
        <taxon>Eurotiomycetes</taxon>
        <taxon>Eurotiomycetidae</taxon>
        <taxon>Eurotiales</taxon>
        <taxon>Aspergillaceae</taxon>
        <taxon>Aspergillus</taxon>
        <taxon>Aspergillus subgen. Circumdati</taxon>
    </lineage>
</organism>
<feature type="compositionally biased region" description="Basic and acidic residues" evidence="1">
    <location>
        <begin position="242"/>
        <end position="255"/>
    </location>
</feature>
<evidence type="ECO:0000313" key="2">
    <source>
        <dbReference type="EMBL" id="KAB8076469.1"/>
    </source>
</evidence>
<evidence type="ECO:0000313" key="3">
    <source>
        <dbReference type="Proteomes" id="UP000326565"/>
    </source>
</evidence>
<dbReference type="EMBL" id="ML732180">
    <property type="protein sequence ID" value="KAB8076469.1"/>
    <property type="molecule type" value="Genomic_DNA"/>
</dbReference>
<evidence type="ECO:0000256" key="1">
    <source>
        <dbReference type="SAM" id="MobiDB-lite"/>
    </source>
</evidence>